<dbReference type="Proteomes" id="UP000032900">
    <property type="component" value="Unassembled WGS sequence"/>
</dbReference>
<keyword evidence="2 4" id="KW-0378">Hydrolase</keyword>
<dbReference type="PANTHER" id="PTHR31339">
    <property type="entry name" value="PECTIN LYASE-RELATED"/>
    <property type="match status" value="1"/>
</dbReference>
<dbReference type="AlphaFoldDB" id="A0A0E9LW47"/>
<dbReference type="PANTHER" id="PTHR31339:SF9">
    <property type="entry name" value="PLASMIN AND FIBRONECTIN-BINDING PROTEIN A"/>
    <property type="match status" value="1"/>
</dbReference>
<organism evidence="6 7">
    <name type="scientific">Geofilum rubicundum JCM 15548</name>
    <dbReference type="NCBI Taxonomy" id="1236989"/>
    <lineage>
        <taxon>Bacteria</taxon>
        <taxon>Pseudomonadati</taxon>
        <taxon>Bacteroidota</taxon>
        <taxon>Bacteroidia</taxon>
        <taxon>Marinilabiliales</taxon>
        <taxon>Marinilabiliaceae</taxon>
        <taxon>Geofilum</taxon>
    </lineage>
</organism>
<keyword evidence="7" id="KW-1185">Reference proteome</keyword>
<feature type="signal peptide" evidence="5">
    <location>
        <begin position="1"/>
        <end position="16"/>
    </location>
</feature>
<dbReference type="RefSeq" id="WP_062123782.1">
    <property type="nucleotide sequence ID" value="NZ_BAZW01000009.1"/>
</dbReference>
<evidence type="ECO:0000256" key="2">
    <source>
        <dbReference type="ARBA" id="ARBA00022801"/>
    </source>
</evidence>
<comment type="similarity">
    <text evidence="1 4">Belongs to the glycosyl hydrolase 28 family.</text>
</comment>
<dbReference type="InterPro" id="IPR000743">
    <property type="entry name" value="Glyco_hydro_28"/>
</dbReference>
<feature type="chain" id="PRO_5002428394" evidence="5">
    <location>
        <begin position="17"/>
        <end position="453"/>
    </location>
</feature>
<dbReference type="InterPro" id="IPR012334">
    <property type="entry name" value="Pectin_lyas_fold"/>
</dbReference>
<gene>
    <name evidence="6" type="ORF">JCM15548_11641</name>
</gene>
<dbReference type="InterPro" id="IPR051801">
    <property type="entry name" value="GH28_Enzymes"/>
</dbReference>
<name>A0A0E9LW47_9BACT</name>
<evidence type="ECO:0000313" key="7">
    <source>
        <dbReference type="Proteomes" id="UP000032900"/>
    </source>
</evidence>
<dbReference type="GO" id="GO:0004650">
    <property type="term" value="F:polygalacturonase activity"/>
    <property type="evidence" value="ECO:0007669"/>
    <property type="project" value="InterPro"/>
</dbReference>
<keyword evidence="3 4" id="KW-0326">Glycosidase</keyword>
<dbReference type="GO" id="GO:0005975">
    <property type="term" value="P:carbohydrate metabolic process"/>
    <property type="evidence" value="ECO:0007669"/>
    <property type="project" value="InterPro"/>
</dbReference>
<evidence type="ECO:0000256" key="4">
    <source>
        <dbReference type="RuleBase" id="RU361169"/>
    </source>
</evidence>
<keyword evidence="5" id="KW-0732">Signal</keyword>
<evidence type="ECO:0000313" key="6">
    <source>
        <dbReference type="EMBL" id="GAO29454.1"/>
    </source>
</evidence>
<dbReference type="STRING" id="1236989.JCM15548_11641"/>
<evidence type="ECO:0000256" key="3">
    <source>
        <dbReference type="ARBA" id="ARBA00023295"/>
    </source>
</evidence>
<dbReference type="SUPFAM" id="SSF51126">
    <property type="entry name" value="Pectin lyase-like"/>
    <property type="match status" value="1"/>
</dbReference>
<evidence type="ECO:0000256" key="1">
    <source>
        <dbReference type="ARBA" id="ARBA00008834"/>
    </source>
</evidence>
<reference evidence="6 7" key="1">
    <citation type="journal article" date="2015" name="Microbes Environ.">
        <title>Distribution and evolution of nitrogen fixation genes in the phylum bacteroidetes.</title>
        <authorList>
            <person name="Inoue J."/>
            <person name="Oshima K."/>
            <person name="Suda W."/>
            <person name="Sakamoto M."/>
            <person name="Iino T."/>
            <person name="Noda S."/>
            <person name="Hongoh Y."/>
            <person name="Hattori M."/>
            <person name="Ohkuma M."/>
        </authorList>
    </citation>
    <scope>NUCLEOTIDE SEQUENCE [LARGE SCALE GENOMIC DNA]</scope>
    <source>
        <strain evidence="6">JCM 15548</strain>
    </source>
</reference>
<protein>
    <submittedName>
        <fullName evidence="6">Exopolygalacturonase</fullName>
    </submittedName>
</protein>
<comment type="caution">
    <text evidence="6">The sequence shown here is derived from an EMBL/GenBank/DDBJ whole genome shotgun (WGS) entry which is preliminary data.</text>
</comment>
<dbReference type="EMBL" id="BAZW01000009">
    <property type="protein sequence ID" value="GAO29454.1"/>
    <property type="molecule type" value="Genomic_DNA"/>
</dbReference>
<evidence type="ECO:0000256" key="5">
    <source>
        <dbReference type="SAM" id="SignalP"/>
    </source>
</evidence>
<dbReference type="Pfam" id="PF00295">
    <property type="entry name" value="Glyco_hydro_28"/>
    <property type="match status" value="1"/>
</dbReference>
<dbReference type="InterPro" id="IPR011050">
    <property type="entry name" value="Pectin_lyase_fold/virulence"/>
</dbReference>
<dbReference type="Gene3D" id="2.160.20.10">
    <property type="entry name" value="Single-stranded right-handed beta-helix, Pectin lyase-like"/>
    <property type="match status" value="1"/>
</dbReference>
<sequence length="453" mass="50835">MKKILFAVLCLLPAFASGINKKDKAKDVWPDGTPMDAWFHDIEPTDINKLGKHYRITDHGVVQDSTVLQTEKIQAIIDKAHEAGGGVIIIPEGVYLSGSLFFKQGTHLHVVEGGKLKGSDDISHFELLMTRIEGQTRKYFAALVNADGLDGFTISGKGAIDGNGLRYWKAFWLRRAFNPQCTNVDEMRPRLVYISNSKNVQLSGVHLMNSPFWTTHYYKCENVKLLGLTITSPAAPVKAPSSDAVDIDACRNFLIKDCYMSVNDDAVALKGGKGVDADTDPDNGGNYHILIEDCTFGFCHGALTFGSESVHNKNIIMRRIQINHAQRLFWLKMRPDTPQNYEHVLIEDIEGSHVGNFLYIRPWTQFFDLGEGRDVIMSYASNITMRNINLECNTVFRVDTQDPRGAIDAFDFRLSNFTFENLDLKAKDPQINEHLVDGFIMKNVVVNGEKVKK</sequence>
<accession>A0A0E9LW47</accession>
<dbReference type="OrthoDB" id="9795222at2"/>
<proteinExistence type="inferred from homology"/>